<gene>
    <name evidence="3" type="ORF">PIB30_020578</name>
</gene>
<keyword evidence="4" id="KW-1185">Reference proteome</keyword>
<organism evidence="3 4">
    <name type="scientific">Stylosanthes scabra</name>
    <dbReference type="NCBI Taxonomy" id="79078"/>
    <lineage>
        <taxon>Eukaryota</taxon>
        <taxon>Viridiplantae</taxon>
        <taxon>Streptophyta</taxon>
        <taxon>Embryophyta</taxon>
        <taxon>Tracheophyta</taxon>
        <taxon>Spermatophyta</taxon>
        <taxon>Magnoliopsida</taxon>
        <taxon>eudicotyledons</taxon>
        <taxon>Gunneridae</taxon>
        <taxon>Pentapetalae</taxon>
        <taxon>rosids</taxon>
        <taxon>fabids</taxon>
        <taxon>Fabales</taxon>
        <taxon>Fabaceae</taxon>
        <taxon>Papilionoideae</taxon>
        <taxon>50 kb inversion clade</taxon>
        <taxon>dalbergioids sensu lato</taxon>
        <taxon>Dalbergieae</taxon>
        <taxon>Pterocarpus clade</taxon>
        <taxon>Stylosanthes</taxon>
    </lineage>
</organism>
<keyword evidence="1" id="KW-0175">Coiled coil</keyword>
<dbReference type="CDD" id="cd00121">
    <property type="entry name" value="MATH"/>
    <property type="match status" value="1"/>
</dbReference>
<evidence type="ECO:0008006" key="5">
    <source>
        <dbReference type="Google" id="ProtNLM"/>
    </source>
</evidence>
<sequence length="247" mass="28013">MAAQKGKGGNFSFKGFTMCFKPSENIHKKKEEKKDDTEVKVKLPDPITKLKATKYEFGSGTFPSFGYPSFMTLAEFHGPNNGYLVNDTCTIIAEVTVENSGHQHSNDNRLMPSPTTLNNNNNNNLVDFKGLCKVRRDLVPFLDDACSKHPKLVESQKGKKLSEKSFTALGRVLYFLTSYKNVKDMNDDAVKELKSLWEELESSEFEYLTWLKNDVNFALGIKEESEEEEEKGEEEKEEGKGELLKVE</sequence>
<dbReference type="PANTHER" id="PTHR46236">
    <property type="entry name" value="TRAF-LIKE SUPERFAMILY PROTEIN"/>
    <property type="match status" value="1"/>
</dbReference>
<protein>
    <recommendedName>
        <fullName evidence="5">MATH domain-containing protein</fullName>
    </recommendedName>
</protein>
<comment type="caution">
    <text evidence="3">The sequence shown here is derived from an EMBL/GenBank/DDBJ whole genome shotgun (WGS) entry which is preliminary data.</text>
</comment>
<accession>A0ABU6Q9Q0</accession>
<name>A0ABU6Q9Q0_9FABA</name>
<reference evidence="3 4" key="1">
    <citation type="journal article" date="2023" name="Plants (Basel)">
        <title>Bridging the Gap: Combining Genomics and Transcriptomics Approaches to Understand Stylosanthes scabra, an Orphan Legume from the Brazilian Caatinga.</title>
        <authorList>
            <person name="Ferreira-Neto J.R.C."/>
            <person name="da Silva M.D."/>
            <person name="Binneck E."/>
            <person name="de Melo N.F."/>
            <person name="da Silva R.H."/>
            <person name="de Melo A.L.T.M."/>
            <person name="Pandolfi V."/>
            <person name="Bustamante F.O."/>
            <person name="Brasileiro-Vidal A.C."/>
            <person name="Benko-Iseppon A.M."/>
        </authorList>
    </citation>
    <scope>NUCLEOTIDE SEQUENCE [LARGE SCALE GENOMIC DNA]</scope>
    <source>
        <tissue evidence="3">Leaves</tissue>
    </source>
</reference>
<evidence type="ECO:0000256" key="1">
    <source>
        <dbReference type="ARBA" id="ARBA00023054"/>
    </source>
</evidence>
<dbReference type="InterPro" id="IPR008974">
    <property type="entry name" value="TRAF-like"/>
</dbReference>
<dbReference type="SUPFAM" id="SSF49599">
    <property type="entry name" value="TRAF domain-like"/>
    <property type="match status" value="1"/>
</dbReference>
<dbReference type="InterPro" id="IPR002083">
    <property type="entry name" value="MATH/TRAF_dom"/>
</dbReference>
<dbReference type="Proteomes" id="UP001341840">
    <property type="component" value="Unassembled WGS sequence"/>
</dbReference>
<dbReference type="Gene3D" id="2.60.210.10">
    <property type="entry name" value="Apoptosis, Tumor Necrosis Factor Receptor Associated Protein 2, Chain A"/>
    <property type="match status" value="1"/>
</dbReference>
<dbReference type="InterPro" id="IPR050804">
    <property type="entry name" value="MCC"/>
</dbReference>
<evidence type="ECO:0000313" key="3">
    <source>
        <dbReference type="EMBL" id="MED6108131.1"/>
    </source>
</evidence>
<dbReference type="EMBL" id="JASCZI010000066">
    <property type="protein sequence ID" value="MED6108131.1"/>
    <property type="molecule type" value="Genomic_DNA"/>
</dbReference>
<evidence type="ECO:0000256" key="2">
    <source>
        <dbReference type="SAM" id="MobiDB-lite"/>
    </source>
</evidence>
<evidence type="ECO:0000313" key="4">
    <source>
        <dbReference type="Proteomes" id="UP001341840"/>
    </source>
</evidence>
<feature type="region of interest" description="Disordered" evidence="2">
    <location>
        <begin position="222"/>
        <end position="247"/>
    </location>
</feature>
<feature type="compositionally biased region" description="Basic and acidic residues" evidence="2">
    <location>
        <begin position="233"/>
        <end position="247"/>
    </location>
</feature>
<dbReference type="PANTHER" id="PTHR46236:SF36">
    <property type="entry name" value="MATH (MEPRIN AND TRAF-C-LIKE) DOMAIN PROTEIN"/>
    <property type="match status" value="1"/>
</dbReference>
<proteinExistence type="predicted"/>